<dbReference type="Proteomes" id="UP000295197">
    <property type="component" value="Unassembled WGS sequence"/>
</dbReference>
<gene>
    <name evidence="1" type="ORF">EDC17_10697</name>
</gene>
<keyword evidence="2" id="KW-1185">Reference proteome</keyword>
<evidence type="ECO:0000313" key="1">
    <source>
        <dbReference type="EMBL" id="TCV05728.1"/>
    </source>
</evidence>
<name>A0A4R3VMD6_9SPHI</name>
<evidence type="ECO:0000313" key="2">
    <source>
        <dbReference type="Proteomes" id="UP000295197"/>
    </source>
</evidence>
<proteinExistence type="predicted"/>
<dbReference type="EMBL" id="SMBZ01000069">
    <property type="protein sequence ID" value="TCV05728.1"/>
    <property type="molecule type" value="Genomic_DNA"/>
</dbReference>
<sequence>MMQINNINILGVGVDGKEIVNRLIAEYLLTDVYYLHYTELETSDEFYIPFPGTVSYIYGKKHDIYEVDKIDRAKLKEIYKTFHSDTIIILSLAEPISQFILEDLLGSTYKIIVRFPFKFENTGHYERAKDLLKKIENRPNTCIIHTDVYAEAVKPVSFFGIKYQLYRAQATYVATLLGHLPAGDELVSLPLNYLCRDRVSFVIDPNHINFDRKTFEQSISSLLGLILDDTFETLKIESSACNRDYFHYIKPESTLGLLSFSMIMLYFKKKLKVEASYMIWGSEAYDLNVLLDNGYEMFIPEQLQVLSEGYNYLKSRLTDSNFEKTVGDRLLSSMRQYIVEIKTTYLNNAFLQALSIV</sequence>
<accession>A0A4R3VMD6</accession>
<protein>
    <submittedName>
        <fullName evidence="1">Uncharacterized protein</fullName>
    </submittedName>
</protein>
<comment type="caution">
    <text evidence="1">The sequence shown here is derived from an EMBL/GenBank/DDBJ whole genome shotgun (WGS) entry which is preliminary data.</text>
</comment>
<organism evidence="1 2">
    <name type="scientific">Sphingobacterium alimentarium</name>
    <dbReference type="NCBI Taxonomy" id="797292"/>
    <lineage>
        <taxon>Bacteria</taxon>
        <taxon>Pseudomonadati</taxon>
        <taxon>Bacteroidota</taxon>
        <taxon>Sphingobacteriia</taxon>
        <taxon>Sphingobacteriales</taxon>
        <taxon>Sphingobacteriaceae</taxon>
        <taxon>Sphingobacterium</taxon>
    </lineage>
</organism>
<reference evidence="1 2" key="1">
    <citation type="submission" date="2019-03" db="EMBL/GenBank/DDBJ databases">
        <title>Genomic Encyclopedia of Type Strains, Phase IV (KMG-IV): sequencing the most valuable type-strain genomes for metagenomic binning, comparative biology and taxonomic classification.</title>
        <authorList>
            <person name="Goeker M."/>
        </authorList>
    </citation>
    <scope>NUCLEOTIDE SEQUENCE [LARGE SCALE GENOMIC DNA]</scope>
    <source>
        <strain evidence="1 2">DSM 22362</strain>
    </source>
</reference>
<dbReference type="RefSeq" id="WP_132779140.1">
    <property type="nucleotide sequence ID" value="NZ_SMBZ01000069.1"/>
</dbReference>
<dbReference type="AlphaFoldDB" id="A0A4R3VMD6"/>